<dbReference type="EMBL" id="CAVLEF010000280">
    <property type="protein sequence ID" value="CAK1555854.1"/>
    <property type="molecule type" value="Genomic_DNA"/>
</dbReference>
<protein>
    <submittedName>
        <fullName evidence="3">Uncharacterized protein</fullName>
    </submittedName>
</protein>
<keyword evidence="2" id="KW-0732">Signal</keyword>
<feature type="compositionally biased region" description="Low complexity" evidence="1">
    <location>
        <begin position="155"/>
        <end position="169"/>
    </location>
</feature>
<gene>
    <name evidence="3" type="ORF">LNINA_LOCUS14640</name>
</gene>
<accession>A0AAV1K256</accession>
<evidence type="ECO:0000256" key="1">
    <source>
        <dbReference type="SAM" id="MobiDB-lite"/>
    </source>
</evidence>
<evidence type="ECO:0000313" key="4">
    <source>
        <dbReference type="Proteomes" id="UP001497472"/>
    </source>
</evidence>
<proteinExistence type="predicted"/>
<comment type="caution">
    <text evidence="3">The sequence shown here is derived from an EMBL/GenBank/DDBJ whole genome shotgun (WGS) entry which is preliminary data.</text>
</comment>
<feature type="compositionally biased region" description="Polar residues" evidence="1">
    <location>
        <begin position="139"/>
        <end position="154"/>
    </location>
</feature>
<sequence length="179" mass="20067">MAMISTWAFVLLVLASLVSCQRPSFAGFRPIGYPAVEKPSNDDLGNRFGEDGQPLPLPVEANGDRDLVNRISKLPVDKQPFWYINWKALEENRRNPQTYELRPNVFVDPLASNAAANQANTFNQGSSTINQAVPTTAPVNTQATNDLNSRFNTDSSQSSQSQEQQYYQYVGSRNTHRHY</sequence>
<evidence type="ECO:0000313" key="3">
    <source>
        <dbReference type="EMBL" id="CAK1555854.1"/>
    </source>
</evidence>
<reference evidence="3 4" key="1">
    <citation type="submission" date="2023-11" db="EMBL/GenBank/DDBJ databases">
        <authorList>
            <person name="Okamura Y."/>
        </authorList>
    </citation>
    <scope>NUCLEOTIDE SEQUENCE [LARGE SCALE GENOMIC DNA]</scope>
</reference>
<name>A0AAV1K256_9NEOP</name>
<evidence type="ECO:0000256" key="2">
    <source>
        <dbReference type="SAM" id="SignalP"/>
    </source>
</evidence>
<dbReference type="Proteomes" id="UP001497472">
    <property type="component" value="Unassembled WGS sequence"/>
</dbReference>
<keyword evidence="4" id="KW-1185">Reference proteome</keyword>
<feature type="chain" id="PRO_5043460638" evidence="2">
    <location>
        <begin position="21"/>
        <end position="179"/>
    </location>
</feature>
<organism evidence="3 4">
    <name type="scientific">Leptosia nina</name>
    <dbReference type="NCBI Taxonomy" id="320188"/>
    <lineage>
        <taxon>Eukaryota</taxon>
        <taxon>Metazoa</taxon>
        <taxon>Ecdysozoa</taxon>
        <taxon>Arthropoda</taxon>
        <taxon>Hexapoda</taxon>
        <taxon>Insecta</taxon>
        <taxon>Pterygota</taxon>
        <taxon>Neoptera</taxon>
        <taxon>Endopterygota</taxon>
        <taxon>Lepidoptera</taxon>
        <taxon>Glossata</taxon>
        <taxon>Ditrysia</taxon>
        <taxon>Papilionoidea</taxon>
        <taxon>Pieridae</taxon>
        <taxon>Pierinae</taxon>
        <taxon>Leptosia</taxon>
    </lineage>
</organism>
<feature type="region of interest" description="Disordered" evidence="1">
    <location>
        <begin position="139"/>
        <end position="179"/>
    </location>
</feature>
<feature type="signal peptide" evidence="2">
    <location>
        <begin position="1"/>
        <end position="20"/>
    </location>
</feature>
<dbReference type="AlphaFoldDB" id="A0AAV1K256"/>